<organism evidence="4 5">
    <name type="scientific">Pseudomonas oryzihabitans</name>
    <dbReference type="NCBI Taxonomy" id="47885"/>
    <lineage>
        <taxon>Bacteria</taxon>
        <taxon>Pseudomonadati</taxon>
        <taxon>Pseudomonadota</taxon>
        <taxon>Gammaproteobacteria</taxon>
        <taxon>Pseudomonadales</taxon>
        <taxon>Pseudomonadaceae</taxon>
        <taxon>Pseudomonas</taxon>
    </lineage>
</organism>
<proteinExistence type="inferred from homology"/>
<evidence type="ECO:0000256" key="1">
    <source>
        <dbReference type="ARBA" id="ARBA00009091"/>
    </source>
</evidence>
<name>A0A0U4WMB0_9PSED</name>
<dbReference type="RefSeq" id="WP_059314051.1">
    <property type="nucleotide sequence ID" value="NZ_CP013987.1"/>
</dbReference>
<feature type="signal peptide" evidence="3">
    <location>
        <begin position="1"/>
        <end position="21"/>
    </location>
</feature>
<dbReference type="OrthoDB" id="6120044at2"/>
<dbReference type="GO" id="GO:0005829">
    <property type="term" value="C:cytosol"/>
    <property type="evidence" value="ECO:0007669"/>
    <property type="project" value="TreeGrafter"/>
</dbReference>
<dbReference type="PANTHER" id="PTHR35089:SF1">
    <property type="entry name" value="CHAPERONE PROTEIN SKP"/>
    <property type="match status" value="1"/>
</dbReference>
<evidence type="ECO:0000313" key="4">
    <source>
        <dbReference type="EMBL" id="ALZ83811.1"/>
    </source>
</evidence>
<keyword evidence="2 3" id="KW-0732">Signal</keyword>
<evidence type="ECO:0000313" key="5">
    <source>
        <dbReference type="Proteomes" id="UP000064137"/>
    </source>
</evidence>
<reference evidence="4 5" key="1">
    <citation type="submission" date="2016-01" db="EMBL/GenBank/DDBJ databases">
        <title>Annotation of Pseudomonas oryzihabitans USDA-ARS-USMARC-56511.</title>
        <authorList>
            <person name="Harhay G.P."/>
            <person name="Harhay D.M."/>
            <person name="Smith T.P.L."/>
            <person name="Bono J.L."/>
            <person name="Heaton M.P."/>
            <person name="Clawson M.L."/>
            <person name="Chitko-Mckown C.G."/>
            <person name="Capik S.F."/>
            <person name="DeDonder K.D."/>
            <person name="Apley M.D."/>
            <person name="Lubbers B.V."/>
            <person name="White B.J."/>
            <person name="Larson R.L."/>
        </authorList>
    </citation>
    <scope>NUCLEOTIDE SEQUENCE [LARGE SCALE GENOMIC DNA]</scope>
    <source>
        <strain evidence="4 5">USDA-ARS-USMARC-56511</strain>
    </source>
</reference>
<evidence type="ECO:0000256" key="2">
    <source>
        <dbReference type="ARBA" id="ARBA00022729"/>
    </source>
</evidence>
<dbReference type="KEGG" id="por:APT59_06165"/>
<dbReference type="Proteomes" id="UP000064137">
    <property type="component" value="Chromosome"/>
</dbReference>
<dbReference type="SMART" id="SM00935">
    <property type="entry name" value="OmpH"/>
    <property type="match status" value="1"/>
</dbReference>
<dbReference type="Pfam" id="PF03938">
    <property type="entry name" value="OmpH"/>
    <property type="match status" value="1"/>
</dbReference>
<accession>A0A0U4WMB0</accession>
<gene>
    <name evidence="4" type="ORF">APT59_06165</name>
</gene>
<protein>
    <recommendedName>
        <fullName evidence="6">OmpH family outer membrane protein</fullName>
    </recommendedName>
</protein>
<sequence length="167" mass="18967">MHKYTRYALFAAVLVAAPVFADTKIAVLNYQMALLESDAAKKYAVDSEKKFGPQLNKLKNLEGSAKDIQDKLNKGGDKMAQAERTRLENDFRQKARDFQFQSKELNDAKAASDRDMLKLLKPRLDKAVEEVLKKGDYDLVLERGAVVDVKPQYDITRQVIERMNAGR</sequence>
<dbReference type="PANTHER" id="PTHR35089">
    <property type="entry name" value="CHAPERONE PROTEIN SKP"/>
    <property type="match status" value="1"/>
</dbReference>
<dbReference type="SUPFAM" id="SSF111384">
    <property type="entry name" value="OmpH-like"/>
    <property type="match status" value="1"/>
</dbReference>
<dbReference type="InterPro" id="IPR024930">
    <property type="entry name" value="Skp_dom_sf"/>
</dbReference>
<dbReference type="AlphaFoldDB" id="A0A0U4WMB0"/>
<feature type="chain" id="PRO_5006853487" description="OmpH family outer membrane protein" evidence="3">
    <location>
        <begin position="22"/>
        <end position="167"/>
    </location>
</feature>
<dbReference type="GO" id="GO:0051082">
    <property type="term" value="F:unfolded protein binding"/>
    <property type="evidence" value="ECO:0007669"/>
    <property type="project" value="InterPro"/>
</dbReference>
<comment type="similarity">
    <text evidence="1">Belongs to the Skp family.</text>
</comment>
<dbReference type="EMBL" id="CP013987">
    <property type="protein sequence ID" value="ALZ83811.1"/>
    <property type="molecule type" value="Genomic_DNA"/>
</dbReference>
<dbReference type="GO" id="GO:0050821">
    <property type="term" value="P:protein stabilization"/>
    <property type="evidence" value="ECO:0007669"/>
    <property type="project" value="TreeGrafter"/>
</dbReference>
<dbReference type="InterPro" id="IPR005632">
    <property type="entry name" value="Chaperone_Skp"/>
</dbReference>
<evidence type="ECO:0000256" key="3">
    <source>
        <dbReference type="SAM" id="SignalP"/>
    </source>
</evidence>
<evidence type="ECO:0008006" key="6">
    <source>
        <dbReference type="Google" id="ProtNLM"/>
    </source>
</evidence>
<dbReference type="Gene3D" id="3.30.910.20">
    <property type="entry name" value="Skp domain"/>
    <property type="match status" value="1"/>
</dbReference>